<organism evidence="1 2">
    <name type="scientific">Flavimobilis marinus</name>
    <dbReference type="NCBI Taxonomy" id="285351"/>
    <lineage>
        <taxon>Bacteria</taxon>
        <taxon>Bacillati</taxon>
        <taxon>Actinomycetota</taxon>
        <taxon>Actinomycetes</taxon>
        <taxon>Micrococcales</taxon>
        <taxon>Jonesiaceae</taxon>
        <taxon>Flavimobilis</taxon>
    </lineage>
</organism>
<dbReference type="Proteomes" id="UP000198520">
    <property type="component" value="Unassembled WGS sequence"/>
</dbReference>
<sequence length="92" mass="9668">MGDRLVVPTGRIARLAADLQVVARELEGSDGTAGALAAACGHDRLAREIEESARCWQRRREDVVAGVVNLADACDGIAIAFTDADVHLAQAV</sequence>
<evidence type="ECO:0008006" key="3">
    <source>
        <dbReference type="Google" id="ProtNLM"/>
    </source>
</evidence>
<reference evidence="2" key="1">
    <citation type="submission" date="2016-10" db="EMBL/GenBank/DDBJ databases">
        <authorList>
            <person name="Varghese N."/>
            <person name="Submissions S."/>
        </authorList>
    </citation>
    <scope>NUCLEOTIDE SEQUENCE [LARGE SCALE GENOMIC DNA]</scope>
    <source>
        <strain evidence="2">DSM 19083</strain>
    </source>
</reference>
<dbReference type="EMBL" id="FONZ01000003">
    <property type="protein sequence ID" value="SFF17749.1"/>
    <property type="molecule type" value="Genomic_DNA"/>
</dbReference>
<dbReference type="STRING" id="285351.SAMN04488035_1818"/>
<dbReference type="AlphaFoldDB" id="A0A1I2GL48"/>
<gene>
    <name evidence="1" type="ORF">SAMN04488035_1818</name>
</gene>
<evidence type="ECO:0000313" key="2">
    <source>
        <dbReference type="Proteomes" id="UP000198520"/>
    </source>
</evidence>
<protein>
    <recommendedName>
        <fullName evidence="3">Excreted virulence factor EspC, type VII ESX diderm</fullName>
    </recommendedName>
</protein>
<evidence type="ECO:0000313" key="1">
    <source>
        <dbReference type="EMBL" id="SFF17749.1"/>
    </source>
</evidence>
<keyword evidence="2" id="KW-1185">Reference proteome</keyword>
<proteinExistence type="predicted"/>
<accession>A0A1I2GL48</accession>
<name>A0A1I2GL48_9MICO</name>